<evidence type="ECO:0000256" key="1">
    <source>
        <dbReference type="SAM" id="SignalP"/>
    </source>
</evidence>
<organism evidence="2 3">
    <name type="scientific">Colletotrichum higginsianum (strain IMI 349063)</name>
    <name type="common">Crucifer anthracnose fungus</name>
    <dbReference type="NCBI Taxonomy" id="759273"/>
    <lineage>
        <taxon>Eukaryota</taxon>
        <taxon>Fungi</taxon>
        <taxon>Dikarya</taxon>
        <taxon>Ascomycota</taxon>
        <taxon>Pezizomycotina</taxon>
        <taxon>Sordariomycetes</taxon>
        <taxon>Hypocreomycetidae</taxon>
        <taxon>Glomerellales</taxon>
        <taxon>Glomerellaceae</taxon>
        <taxon>Colletotrichum</taxon>
        <taxon>Colletotrichum destructivum species complex</taxon>
    </lineage>
</organism>
<evidence type="ECO:0000313" key="3">
    <source>
        <dbReference type="Proteomes" id="UP000007174"/>
    </source>
</evidence>
<evidence type="ECO:0000313" key="2">
    <source>
        <dbReference type="EMBL" id="CCF33838.1"/>
    </source>
</evidence>
<dbReference type="VEuPathDB" id="FungiDB:CH63R_01341"/>
<feature type="signal peptide" evidence="1">
    <location>
        <begin position="1"/>
        <end position="17"/>
    </location>
</feature>
<sequence length="206" mass="21295">MFARAVLLLALGAAASAQQFEGFPNGLTCKTGSGGTGSTTITKIELQDAIVGPQGDKYDNSAANVASGKCTSLSGIPFFLTGVTGKNSVTVGFAYDKGKDTYHYCLAQGAVDETGWRSCIRDYGCPGCGTIDSDSLTQAGSTCTAAFSSYGSIIMSDTTVTVRNTANNWLVRIYEVSWPPVTAGDTCISACQSTNSPANGLQVCSQ</sequence>
<accession>H1V0T7</accession>
<dbReference type="Proteomes" id="UP000007174">
    <property type="component" value="Unassembled WGS sequence"/>
</dbReference>
<dbReference type="AlphaFoldDB" id="H1V0T7"/>
<name>H1V0T7_COLHI</name>
<dbReference type="eggNOG" id="ENOG502RKIA">
    <property type="taxonomic scope" value="Eukaryota"/>
</dbReference>
<dbReference type="HOGENOM" id="CLU_1331865_0_0_1"/>
<feature type="chain" id="PRO_5003555455" description="Secreted protein" evidence="1">
    <location>
        <begin position="18"/>
        <end position="206"/>
    </location>
</feature>
<protein>
    <recommendedName>
        <fullName evidence="4">Secreted protein</fullName>
    </recommendedName>
</protein>
<reference evidence="3" key="1">
    <citation type="journal article" date="2012" name="Nat. Genet.">
        <title>Lifestyle transitions in plant pathogenic Colletotrichum fungi deciphered by genome and transcriptome analyses.</title>
        <authorList>
            <person name="O'Connell R.J."/>
            <person name="Thon M.R."/>
            <person name="Hacquard S."/>
            <person name="Amyotte S.G."/>
            <person name="Kleemann J."/>
            <person name="Torres M.F."/>
            <person name="Damm U."/>
            <person name="Buiate E.A."/>
            <person name="Epstein L."/>
            <person name="Alkan N."/>
            <person name="Altmueller J."/>
            <person name="Alvarado-Balderrama L."/>
            <person name="Bauser C.A."/>
            <person name="Becker C."/>
            <person name="Birren B.W."/>
            <person name="Chen Z."/>
            <person name="Choi J."/>
            <person name="Crouch J.A."/>
            <person name="Duvick J.P."/>
            <person name="Farman M.A."/>
            <person name="Gan P."/>
            <person name="Heiman D."/>
            <person name="Henrissat B."/>
            <person name="Howard R.J."/>
            <person name="Kabbage M."/>
            <person name="Koch C."/>
            <person name="Kracher B."/>
            <person name="Kubo Y."/>
            <person name="Law A.D."/>
            <person name="Lebrun M.-H."/>
            <person name="Lee Y.-H."/>
            <person name="Miyara I."/>
            <person name="Moore N."/>
            <person name="Neumann U."/>
            <person name="Nordstroem K."/>
            <person name="Panaccione D.G."/>
            <person name="Panstruga R."/>
            <person name="Place M."/>
            <person name="Proctor R.H."/>
            <person name="Prusky D."/>
            <person name="Rech G."/>
            <person name="Reinhardt R."/>
            <person name="Rollins J.A."/>
            <person name="Rounsley S."/>
            <person name="Schardl C.L."/>
            <person name="Schwartz D.C."/>
            <person name="Shenoy N."/>
            <person name="Shirasu K."/>
            <person name="Sikhakolli U.R."/>
            <person name="Stueber K."/>
            <person name="Sukno S.A."/>
            <person name="Sweigard J.A."/>
            <person name="Takano Y."/>
            <person name="Takahara H."/>
            <person name="Trail F."/>
            <person name="van der Does H.C."/>
            <person name="Voll L.M."/>
            <person name="Will I."/>
            <person name="Young S."/>
            <person name="Zeng Q."/>
            <person name="Zhang J."/>
            <person name="Zhou S."/>
            <person name="Dickman M.B."/>
            <person name="Schulze-Lefert P."/>
            <person name="Ver Loren van Themaat E."/>
            <person name="Ma L.-J."/>
            <person name="Vaillancourt L.J."/>
        </authorList>
    </citation>
    <scope>NUCLEOTIDE SEQUENCE [LARGE SCALE GENOMIC DNA]</scope>
    <source>
        <strain evidence="3">IMI 349063</strain>
    </source>
</reference>
<dbReference type="VEuPathDB" id="FungiDB:CH63R_01340"/>
<keyword evidence="1" id="KW-0732">Signal</keyword>
<evidence type="ECO:0008006" key="4">
    <source>
        <dbReference type="Google" id="ProtNLM"/>
    </source>
</evidence>
<proteinExistence type="predicted"/>
<dbReference type="EMBL" id="CACQ02000913">
    <property type="protein sequence ID" value="CCF33838.1"/>
    <property type="molecule type" value="Genomic_DNA"/>
</dbReference>
<gene>
    <name evidence="2" type="ORF">CH063_01038</name>
</gene>